<dbReference type="InterPro" id="IPR004101">
    <property type="entry name" value="Mur_ligase_C"/>
</dbReference>
<evidence type="ECO:0000256" key="8">
    <source>
        <dbReference type="ARBA" id="ARBA00022598"/>
    </source>
</evidence>
<feature type="domain" description="Mur ligase C-terminal" evidence="22">
    <location>
        <begin position="279"/>
        <end position="400"/>
    </location>
</feature>
<gene>
    <name evidence="24" type="primary">folC</name>
    <name evidence="24" type="ORF">SCD92_10040</name>
</gene>
<evidence type="ECO:0000313" key="25">
    <source>
        <dbReference type="Proteomes" id="UP001273505"/>
    </source>
</evidence>
<dbReference type="PANTHER" id="PTHR11136">
    <property type="entry name" value="FOLYLPOLYGLUTAMATE SYNTHASE-RELATED"/>
    <property type="match status" value="1"/>
</dbReference>
<evidence type="ECO:0000256" key="3">
    <source>
        <dbReference type="ARBA" id="ARBA00005150"/>
    </source>
</evidence>
<evidence type="ECO:0000256" key="5">
    <source>
        <dbReference type="ARBA" id="ARBA00013023"/>
    </source>
</evidence>
<dbReference type="PANTHER" id="PTHR11136:SF0">
    <property type="entry name" value="DIHYDROFOLATE SYNTHETASE-RELATED"/>
    <property type="match status" value="1"/>
</dbReference>
<dbReference type="NCBIfam" id="NF008101">
    <property type="entry name" value="PRK10846.1"/>
    <property type="match status" value="1"/>
</dbReference>
<dbReference type="EC" id="6.3.2.12" evidence="5"/>
<evidence type="ECO:0000256" key="10">
    <source>
        <dbReference type="ARBA" id="ARBA00022741"/>
    </source>
</evidence>
<dbReference type="RefSeq" id="WP_302722626.1">
    <property type="nucleotide sequence ID" value="NZ_JAULRU010000569.1"/>
</dbReference>
<dbReference type="InterPro" id="IPR013221">
    <property type="entry name" value="Mur_ligase_cen"/>
</dbReference>
<evidence type="ECO:0000256" key="18">
    <source>
        <dbReference type="ARBA" id="ARBA00047808"/>
    </source>
</evidence>
<dbReference type="InterPro" id="IPR001645">
    <property type="entry name" value="Folylpolyglutamate_synth"/>
</dbReference>
<dbReference type="SUPFAM" id="SSF53244">
    <property type="entry name" value="MurD-like peptide ligases, peptide-binding domain"/>
    <property type="match status" value="1"/>
</dbReference>
<evidence type="ECO:0000256" key="14">
    <source>
        <dbReference type="ARBA" id="ARBA00030048"/>
    </source>
</evidence>
<dbReference type="SUPFAM" id="SSF53623">
    <property type="entry name" value="MurD-like peptide ligases, catalytic domain"/>
    <property type="match status" value="1"/>
</dbReference>
<sequence length="418" mass="45076">MKAQSLDEWLARIERAHPTEIDMGLDRIRQAAAGLALSHQAKVVTVAGTNGKGSCVAATSAILRAMGYRVGSYTSPHLNHYCERVKINGHPVSEQEMCQAFAAVDSARGAISLTYFEFGTLAALWLFNRKQVDVYVLEIGLGGRLDAVNIVDPDVAVITSVALDHQDWLGSDRETIGREKAGVLRAGKHAVCADSDPPQSVLDVAGALQVPLRRIEHDFDLSLTEKGCRFNSGSIEIDLPQVHLPLPSVAAAIEAVNLLVGLPEQPLLQRTLGHLHLPGRCQHVAKNGFNYLLDVAHNPAATQMLAAQIARNQTSGLHYIFAVMADKDIDGILDNLSELPGTWYLAQLDGNARAGAAQDIRALIDQRAWTVASEGTMAQCLYKVEAAAKKDDLIVVFGSFFTVAEALKILTPESIPAI</sequence>
<evidence type="ECO:0000256" key="21">
    <source>
        <dbReference type="PIRNR" id="PIRNR001563"/>
    </source>
</evidence>
<keyword evidence="8 21" id="KW-0436">Ligase</keyword>
<comment type="function">
    <text evidence="1">Functions in two distinct reactions of the de novo folate biosynthetic pathway. Catalyzes the addition of a glutamate residue to dihydropteroate (7,8-dihydropteroate or H2Pte) to form dihydrofolate (7,8-dihydrofolate monoglutamate or H2Pte-Glu). Also catalyzes successive additions of L-glutamate to tetrahydrofolate or 10-formyltetrahydrofolate or 5,10-methylenetetrahydrofolate, leading to folylpolyglutamate derivatives.</text>
</comment>
<keyword evidence="9" id="KW-0479">Metal-binding</keyword>
<comment type="catalytic activity">
    <reaction evidence="18">
        <text>10-formyltetrahydrofolyl-(gamma-L-Glu)(n) + L-glutamate + ATP = 10-formyltetrahydrofolyl-(gamma-L-Glu)(n+1) + ADP + phosphate + H(+)</text>
        <dbReference type="Rhea" id="RHEA:51904"/>
        <dbReference type="Rhea" id="RHEA-COMP:13088"/>
        <dbReference type="Rhea" id="RHEA-COMP:14300"/>
        <dbReference type="ChEBI" id="CHEBI:15378"/>
        <dbReference type="ChEBI" id="CHEBI:29985"/>
        <dbReference type="ChEBI" id="CHEBI:30616"/>
        <dbReference type="ChEBI" id="CHEBI:43474"/>
        <dbReference type="ChEBI" id="CHEBI:134413"/>
        <dbReference type="ChEBI" id="CHEBI:456216"/>
        <dbReference type="EC" id="6.3.2.17"/>
    </reaction>
</comment>
<comment type="pathway">
    <text evidence="2">Cofactor biosynthesis; tetrahydrofolate biosynthesis; 7,8-dihydrofolate from 2-amino-4-hydroxy-6-hydroxymethyl-7,8-dihydropteridine diphosphate and 4-aminobenzoate: step 2/2.</text>
</comment>
<dbReference type="GO" id="GO:0008841">
    <property type="term" value="F:dihydrofolate synthase activity"/>
    <property type="evidence" value="ECO:0007669"/>
    <property type="project" value="UniProtKB-EC"/>
</dbReference>
<evidence type="ECO:0000256" key="15">
    <source>
        <dbReference type="ARBA" id="ARBA00030592"/>
    </source>
</evidence>
<dbReference type="EMBL" id="JAXAFO010000014">
    <property type="protein sequence ID" value="MDX6849702.1"/>
    <property type="molecule type" value="Genomic_DNA"/>
</dbReference>
<feature type="domain" description="Mur ligase central" evidence="23">
    <location>
        <begin position="46"/>
        <end position="184"/>
    </location>
</feature>
<comment type="catalytic activity">
    <reaction evidence="20">
        <text>7,8-dihydropteroate + L-glutamate + ATP = 7,8-dihydrofolate + ADP + phosphate + H(+)</text>
        <dbReference type="Rhea" id="RHEA:23584"/>
        <dbReference type="ChEBI" id="CHEBI:15378"/>
        <dbReference type="ChEBI" id="CHEBI:17839"/>
        <dbReference type="ChEBI" id="CHEBI:29985"/>
        <dbReference type="ChEBI" id="CHEBI:30616"/>
        <dbReference type="ChEBI" id="CHEBI:43474"/>
        <dbReference type="ChEBI" id="CHEBI:57451"/>
        <dbReference type="ChEBI" id="CHEBI:456216"/>
        <dbReference type="EC" id="6.3.2.12"/>
    </reaction>
</comment>
<dbReference type="Pfam" id="PF02875">
    <property type="entry name" value="Mur_ligase_C"/>
    <property type="match status" value="1"/>
</dbReference>
<comment type="catalytic activity">
    <reaction evidence="17">
        <text>(6S)-5,6,7,8-tetrahydrofolyl-(gamma-L-Glu)(n) + L-glutamate + ATP = (6S)-5,6,7,8-tetrahydrofolyl-(gamma-L-Glu)(n+1) + ADP + phosphate + H(+)</text>
        <dbReference type="Rhea" id="RHEA:10580"/>
        <dbReference type="Rhea" id="RHEA-COMP:14738"/>
        <dbReference type="Rhea" id="RHEA-COMP:14740"/>
        <dbReference type="ChEBI" id="CHEBI:15378"/>
        <dbReference type="ChEBI" id="CHEBI:29985"/>
        <dbReference type="ChEBI" id="CHEBI:30616"/>
        <dbReference type="ChEBI" id="CHEBI:43474"/>
        <dbReference type="ChEBI" id="CHEBI:141005"/>
        <dbReference type="ChEBI" id="CHEBI:456216"/>
        <dbReference type="EC" id="6.3.2.17"/>
    </reaction>
</comment>
<comment type="caution">
    <text evidence="24">The sequence shown here is derived from an EMBL/GenBank/DDBJ whole genome shotgun (WGS) entry which is preliminary data.</text>
</comment>
<comment type="catalytic activity">
    <reaction evidence="19">
        <text>(6R)-5,10-methylenetetrahydrofolyl-(gamma-L-Glu)(n) + L-glutamate + ATP = (6R)-5,10-methylenetetrahydrofolyl-(gamma-L-Glu)(n+1) + ADP + phosphate + H(+)</text>
        <dbReference type="Rhea" id="RHEA:51912"/>
        <dbReference type="Rhea" id="RHEA-COMP:13257"/>
        <dbReference type="Rhea" id="RHEA-COMP:13258"/>
        <dbReference type="ChEBI" id="CHEBI:15378"/>
        <dbReference type="ChEBI" id="CHEBI:29985"/>
        <dbReference type="ChEBI" id="CHEBI:30616"/>
        <dbReference type="ChEBI" id="CHEBI:43474"/>
        <dbReference type="ChEBI" id="CHEBI:136572"/>
        <dbReference type="ChEBI" id="CHEBI:456216"/>
        <dbReference type="EC" id="6.3.2.17"/>
    </reaction>
</comment>
<evidence type="ECO:0000256" key="6">
    <source>
        <dbReference type="ARBA" id="ARBA00013025"/>
    </source>
</evidence>
<evidence type="ECO:0000256" key="12">
    <source>
        <dbReference type="ARBA" id="ARBA00022842"/>
    </source>
</evidence>
<evidence type="ECO:0000256" key="9">
    <source>
        <dbReference type="ARBA" id="ARBA00022723"/>
    </source>
</evidence>
<evidence type="ECO:0000256" key="1">
    <source>
        <dbReference type="ARBA" id="ARBA00002714"/>
    </source>
</evidence>
<evidence type="ECO:0000256" key="19">
    <source>
        <dbReference type="ARBA" id="ARBA00049035"/>
    </source>
</evidence>
<accession>A0ABU4RXS8</accession>
<reference evidence="24 25" key="1">
    <citation type="submission" date="2023-11" db="EMBL/GenBank/DDBJ databases">
        <title>Gilvimarinus fulvus sp. nov., isolated from the surface of Kelp.</title>
        <authorList>
            <person name="Sun Y.Y."/>
            <person name="Gong Y."/>
            <person name="Du Z.J."/>
        </authorList>
    </citation>
    <scope>NUCLEOTIDE SEQUENCE [LARGE SCALE GENOMIC DNA]</scope>
    <source>
        <strain evidence="24 25">SDUM040013</strain>
    </source>
</reference>
<dbReference type="InterPro" id="IPR036615">
    <property type="entry name" value="Mur_ligase_C_dom_sf"/>
</dbReference>
<comment type="pathway">
    <text evidence="3">Cofactor biosynthesis; tetrahydrofolylpolyglutamate biosynthesis.</text>
</comment>
<keyword evidence="12" id="KW-0460">Magnesium</keyword>
<dbReference type="GO" id="GO:0004326">
    <property type="term" value="F:tetrahydrofolylpolyglutamate synthase activity"/>
    <property type="evidence" value="ECO:0007669"/>
    <property type="project" value="UniProtKB-EC"/>
</dbReference>
<dbReference type="Pfam" id="PF08245">
    <property type="entry name" value="Mur_ligase_M"/>
    <property type="match status" value="1"/>
</dbReference>
<keyword evidence="11 21" id="KW-0067">ATP-binding</keyword>
<proteinExistence type="inferred from homology"/>
<keyword evidence="10 21" id="KW-0547">Nucleotide-binding</keyword>
<dbReference type="PIRSF" id="PIRSF001563">
    <property type="entry name" value="Folylpolyglu_synth"/>
    <property type="match status" value="1"/>
</dbReference>
<evidence type="ECO:0000256" key="16">
    <source>
        <dbReference type="ARBA" id="ARBA00032510"/>
    </source>
</evidence>
<dbReference type="NCBIfam" id="TIGR01499">
    <property type="entry name" value="folC"/>
    <property type="match status" value="1"/>
</dbReference>
<dbReference type="Proteomes" id="UP001273505">
    <property type="component" value="Unassembled WGS sequence"/>
</dbReference>
<evidence type="ECO:0000259" key="23">
    <source>
        <dbReference type="Pfam" id="PF08245"/>
    </source>
</evidence>
<dbReference type="Gene3D" id="3.90.190.20">
    <property type="entry name" value="Mur ligase, C-terminal domain"/>
    <property type="match status" value="1"/>
</dbReference>
<dbReference type="InterPro" id="IPR036565">
    <property type="entry name" value="Mur-like_cat_sf"/>
</dbReference>
<evidence type="ECO:0000256" key="20">
    <source>
        <dbReference type="ARBA" id="ARBA00049161"/>
    </source>
</evidence>
<keyword evidence="13" id="KW-0289">Folate biosynthesis</keyword>
<dbReference type="EC" id="6.3.2.17" evidence="6"/>
<evidence type="ECO:0000313" key="24">
    <source>
        <dbReference type="EMBL" id="MDX6849702.1"/>
    </source>
</evidence>
<protein>
    <recommendedName>
        <fullName evidence="7">Dihydrofolate synthase/folylpolyglutamate synthase</fullName>
        <ecNumber evidence="5">6.3.2.12</ecNumber>
        <ecNumber evidence="6">6.3.2.17</ecNumber>
    </recommendedName>
    <alternativeName>
        <fullName evidence="16">Folylpoly-gamma-glutamate synthetase-dihydrofolate synthetase</fullName>
    </alternativeName>
    <alternativeName>
        <fullName evidence="14">Folylpolyglutamate synthetase</fullName>
    </alternativeName>
    <alternativeName>
        <fullName evidence="15">Tetrahydrofolylpolyglutamate synthase</fullName>
    </alternativeName>
</protein>
<organism evidence="24 25">
    <name type="scientific">Gilvimarinus gilvus</name>
    <dbReference type="NCBI Taxonomy" id="3058038"/>
    <lineage>
        <taxon>Bacteria</taxon>
        <taxon>Pseudomonadati</taxon>
        <taxon>Pseudomonadota</taxon>
        <taxon>Gammaproteobacteria</taxon>
        <taxon>Cellvibrionales</taxon>
        <taxon>Cellvibrionaceae</taxon>
        <taxon>Gilvimarinus</taxon>
    </lineage>
</organism>
<evidence type="ECO:0000256" key="2">
    <source>
        <dbReference type="ARBA" id="ARBA00004799"/>
    </source>
</evidence>
<evidence type="ECO:0000256" key="13">
    <source>
        <dbReference type="ARBA" id="ARBA00022909"/>
    </source>
</evidence>
<keyword evidence="25" id="KW-1185">Reference proteome</keyword>
<evidence type="ECO:0000256" key="4">
    <source>
        <dbReference type="ARBA" id="ARBA00008276"/>
    </source>
</evidence>
<evidence type="ECO:0000256" key="11">
    <source>
        <dbReference type="ARBA" id="ARBA00022840"/>
    </source>
</evidence>
<evidence type="ECO:0000259" key="22">
    <source>
        <dbReference type="Pfam" id="PF02875"/>
    </source>
</evidence>
<evidence type="ECO:0000256" key="17">
    <source>
        <dbReference type="ARBA" id="ARBA00047493"/>
    </source>
</evidence>
<evidence type="ECO:0000256" key="7">
    <source>
        <dbReference type="ARBA" id="ARBA00019357"/>
    </source>
</evidence>
<name>A0ABU4RXS8_9GAMM</name>
<dbReference type="Gene3D" id="3.40.1190.10">
    <property type="entry name" value="Mur-like, catalytic domain"/>
    <property type="match status" value="1"/>
</dbReference>
<comment type="similarity">
    <text evidence="4 21">Belongs to the folylpolyglutamate synthase family.</text>
</comment>